<feature type="transmembrane region" description="Helical" evidence="8">
    <location>
        <begin position="421"/>
        <end position="439"/>
    </location>
</feature>
<dbReference type="PROSITE" id="PS50850">
    <property type="entry name" value="MFS"/>
    <property type="match status" value="1"/>
</dbReference>
<evidence type="ECO:0000256" key="4">
    <source>
        <dbReference type="ARBA" id="ARBA00022692"/>
    </source>
</evidence>
<gene>
    <name evidence="10" type="ORF">TCE0_060f19151</name>
</gene>
<comment type="subcellular location">
    <subcellularLocation>
        <location evidence="1">Membrane</location>
        <topology evidence="1">Multi-pass membrane protein</topology>
    </subcellularLocation>
</comment>
<feature type="compositionally biased region" description="Polar residues" evidence="7">
    <location>
        <begin position="20"/>
        <end position="29"/>
    </location>
</feature>
<dbReference type="GO" id="GO:0022857">
    <property type="term" value="F:transmembrane transporter activity"/>
    <property type="evidence" value="ECO:0007669"/>
    <property type="project" value="InterPro"/>
</dbReference>
<evidence type="ECO:0000313" key="10">
    <source>
        <dbReference type="EMBL" id="GAM43933.1"/>
    </source>
</evidence>
<feature type="domain" description="Major facilitator superfamily (MFS) profile" evidence="9">
    <location>
        <begin position="56"/>
        <end position="442"/>
    </location>
</feature>
<keyword evidence="4 8" id="KW-0812">Transmembrane</keyword>
<feature type="transmembrane region" description="Helical" evidence="8">
    <location>
        <begin position="55"/>
        <end position="78"/>
    </location>
</feature>
<feature type="transmembrane region" description="Helical" evidence="8">
    <location>
        <begin position="384"/>
        <end position="401"/>
    </location>
</feature>
<accession>A0A6V8HQD9</accession>
<dbReference type="GO" id="GO:0016020">
    <property type="term" value="C:membrane"/>
    <property type="evidence" value="ECO:0007669"/>
    <property type="project" value="UniProtKB-SubCell"/>
</dbReference>
<feature type="transmembrane region" description="Helical" evidence="8">
    <location>
        <begin position="261"/>
        <end position="283"/>
    </location>
</feature>
<keyword evidence="5 8" id="KW-1133">Transmembrane helix</keyword>
<dbReference type="Gene3D" id="1.20.1250.20">
    <property type="entry name" value="MFS general substrate transporter like domains"/>
    <property type="match status" value="2"/>
</dbReference>
<dbReference type="Proteomes" id="UP000053095">
    <property type="component" value="Unassembled WGS sequence"/>
</dbReference>
<comment type="caution">
    <text evidence="10">The sequence shown here is derived from an EMBL/GenBank/DDBJ whole genome shotgun (WGS) entry which is preliminary data.</text>
</comment>
<dbReference type="AlphaFoldDB" id="A0A6V8HQD9"/>
<evidence type="ECO:0000256" key="1">
    <source>
        <dbReference type="ARBA" id="ARBA00004141"/>
    </source>
</evidence>
<feature type="transmembrane region" description="Helical" evidence="8">
    <location>
        <begin position="295"/>
        <end position="312"/>
    </location>
</feature>
<feature type="transmembrane region" description="Helical" evidence="8">
    <location>
        <begin position="98"/>
        <end position="120"/>
    </location>
</feature>
<feature type="transmembrane region" description="Helical" evidence="8">
    <location>
        <begin position="127"/>
        <end position="146"/>
    </location>
</feature>
<keyword evidence="11" id="KW-1185">Reference proteome</keyword>
<dbReference type="InterPro" id="IPR020846">
    <property type="entry name" value="MFS_dom"/>
</dbReference>
<dbReference type="InterPro" id="IPR011701">
    <property type="entry name" value="MFS"/>
</dbReference>
<evidence type="ECO:0000256" key="8">
    <source>
        <dbReference type="SAM" id="Phobius"/>
    </source>
</evidence>
<reference evidence="11" key="1">
    <citation type="journal article" date="2015" name="Genome Announc.">
        <title>Draft genome sequence of Talaromyces cellulolyticus strain Y-94, a source of lignocellulosic biomass-degrading enzymes.</title>
        <authorList>
            <person name="Fujii T."/>
            <person name="Koike H."/>
            <person name="Sawayama S."/>
            <person name="Yano S."/>
            <person name="Inoue H."/>
        </authorList>
    </citation>
    <scope>NUCLEOTIDE SEQUENCE [LARGE SCALE GENOMIC DNA]</scope>
    <source>
        <strain evidence="11">Y-94</strain>
    </source>
</reference>
<feature type="compositionally biased region" description="Polar residues" evidence="7">
    <location>
        <begin position="1"/>
        <end position="13"/>
    </location>
</feature>
<keyword evidence="3" id="KW-0813">Transport</keyword>
<sequence length="450" mass="48659">MSAPSISEKSSGTDAARTADGSNSALQHNSDPEMPVQQAETGDEKSSLVSPDGGLAAWLVVLGAWCTSFCSFGWLNSIGVFQEYYQNDLLKQYSPSTVSWIVSLQIFFILGMGPVVGMIYDRYGTRWLLLVGTTLHILGVMMTSLGKEYYQILLAQGVCSAIGVSAIFQPAFTAVNGWFTTKRGLAFGVLVTGSSTGGVVLPIMVQHLIPRLGFGWAMRICGFTMLGLLIIANLTVRPFYPPRPQKMETAEMIKPLKELDFILVVLGAFFFCYGFFPPINYIQVGALDAGVNPNLSQYLIPILNAASLFGRLTTGIASDRLGAYNIFVVVCTLSGIWILTIWLTNTGAAATVIFAILFGYSSAAYVSLLPHLIMVISPKNFADIGWRTGIVFLAMAVGGFTTNPINGAIMENSGGWKGLKIFSGVFCLAGAFFVLLVRVRRVGFNLFVKI</sequence>
<dbReference type="PANTHER" id="PTHR11360">
    <property type="entry name" value="MONOCARBOXYLATE TRANSPORTER"/>
    <property type="match status" value="1"/>
</dbReference>
<comment type="similarity">
    <text evidence="2">Belongs to the major facilitator superfamily. Monocarboxylate porter (TC 2.A.1.13) family.</text>
</comment>
<feature type="transmembrane region" description="Helical" evidence="8">
    <location>
        <begin position="216"/>
        <end position="240"/>
    </location>
</feature>
<dbReference type="Pfam" id="PF07690">
    <property type="entry name" value="MFS_1"/>
    <property type="match status" value="1"/>
</dbReference>
<dbReference type="InterPro" id="IPR050327">
    <property type="entry name" value="Proton-linked_MCT"/>
</dbReference>
<evidence type="ECO:0000313" key="11">
    <source>
        <dbReference type="Proteomes" id="UP000053095"/>
    </source>
</evidence>
<dbReference type="EMBL" id="DF933856">
    <property type="protein sequence ID" value="GAM43933.1"/>
    <property type="molecule type" value="Genomic_DNA"/>
</dbReference>
<dbReference type="PANTHER" id="PTHR11360:SF224">
    <property type="entry name" value="MAJOR FACILITATOR SUPERFAMILY (MFS) PROFILE DOMAIN-CONTAINING PROTEIN-RELATED"/>
    <property type="match status" value="1"/>
</dbReference>
<feature type="transmembrane region" description="Helical" evidence="8">
    <location>
        <begin position="324"/>
        <end position="343"/>
    </location>
</feature>
<dbReference type="CDD" id="cd17352">
    <property type="entry name" value="MFS_MCT_SLC16"/>
    <property type="match status" value="1"/>
</dbReference>
<keyword evidence="6 8" id="KW-0472">Membrane</keyword>
<feature type="transmembrane region" description="Helical" evidence="8">
    <location>
        <begin position="152"/>
        <end position="172"/>
    </location>
</feature>
<feature type="region of interest" description="Disordered" evidence="7">
    <location>
        <begin position="1"/>
        <end position="48"/>
    </location>
</feature>
<proteinExistence type="inferred from homology"/>
<evidence type="ECO:0000256" key="5">
    <source>
        <dbReference type="ARBA" id="ARBA00022989"/>
    </source>
</evidence>
<dbReference type="InterPro" id="IPR036259">
    <property type="entry name" value="MFS_trans_sf"/>
</dbReference>
<name>A0A6V8HQD9_TALPI</name>
<organism evidence="10 11">
    <name type="scientific">Talaromyces pinophilus</name>
    <name type="common">Penicillium pinophilum</name>
    <dbReference type="NCBI Taxonomy" id="128442"/>
    <lineage>
        <taxon>Eukaryota</taxon>
        <taxon>Fungi</taxon>
        <taxon>Dikarya</taxon>
        <taxon>Ascomycota</taxon>
        <taxon>Pezizomycotina</taxon>
        <taxon>Eurotiomycetes</taxon>
        <taxon>Eurotiomycetidae</taxon>
        <taxon>Eurotiales</taxon>
        <taxon>Trichocomaceae</taxon>
        <taxon>Talaromyces</taxon>
        <taxon>Talaromyces sect. Talaromyces</taxon>
    </lineage>
</organism>
<evidence type="ECO:0000256" key="7">
    <source>
        <dbReference type="SAM" id="MobiDB-lite"/>
    </source>
</evidence>
<evidence type="ECO:0000256" key="6">
    <source>
        <dbReference type="ARBA" id="ARBA00023136"/>
    </source>
</evidence>
<evidence type="ECO:0000259" key="9">
    <source>
        <dbReference type="PROSITE" id="PS50850"/>
    </source>
</evidence>
<feature type="transmembrane region" description="Helical" evidence="8">
    <location>
        <begin position="349"/>
        <end position="372"/>
    </location>
</feature>
<protein>
    <recommendedName>
        <fullName evidence="9">Major facilitator superfamily (MFS) profile domain-containing protein</fullName>
    </recommendedName>
</protein>
<evidence type="ECO:0000256" key="2">
    <source>
        <dbReference type="ARBA" id="ARBA00006727"/>
    </source>
</evidence>
<dbReference type="SUPFAM" id="SSF103473">
    <property type="entry name" value="MFS general substrate transporter"/>
    <property type="match status" value="1"/>
</dbReference>
<feature type="transmembrane region" description="Helical" evidence="8">
    <location>
        <begin position="184"/>
        <end position="204"/>
    </location>
</feature>
<evidence type="ECO:0000256" key="3">
    <source>
        <dbReference type="ARBA" id="ARBA00022448"/>
    </source>
</evidence>